<keyword evidence="2" id="KW-1185">Reference proteome</keyword>
<evidence type="ECO:0000313" key="1">
    <source>
        <dbReference type="EMBL" id="BAK33755.1"/>
    </source>
</evidence>
<evidence type="ECO:0000313" key="2">
    <source>
        <dbReference type="Proteomes" id="UP000007947"/>
    </source>
</evidence>
<protein>
    <submittedName>
        <fullName evidence="1">Uncharacterized protein</fullName>
    </submittedName>
</protein>
<dbReference type="AlphaFoldDB" id="F5XL67"/>
<organism evidence="1 2">
    <name type="scientific">Microlunatus phosphovorus (strain ATCC 700054 / DSM 10555 / JCM 9379 / NBRC 101784 / NCIMB 13414 / VKM Ac-1990 / NM-1)</name>
    <dbReference type="NCBI Taxonomy" id="1032480"/>
    <lineage>
        <taxon>Bacteria</taxon>
        <taxon>Bacillati</taxon>
        <taxon>Actinomycetota</taxon>
        <taxon>Actinomycetes</taxon>
        <taxon>Propionibacteriales</taxon>
        <taxon>Propionibacteriaceae</taxon>
        <taxon>Microlunatus</taxon>
    </lineage>
</organism>
<dbReference type="RefSeq" id="WP_013861642.1">
    <property type="nucleotide sequence ID" value="NC_015635.1"/>
</dbReference>
<dbReference type="EMBL" id="AP012204">
    <property type="protein sequence ID" value="BAK33755.1"/>
    <property type="molecule type" value="Genomic_DNA"/>
</dbReference>
<sequence>MAIELQVSSVTALVIDGPKERQVYRGKGDKREASGRLTDAEGRPLSGVAAVVMADPLGMLGEATVLLPDVQAAGLVPGSVIRVEGTTTAKLAGGDYASIRTTVTGERVTPIGLWQDWIAAQGRPQKAGDGRAA</sequence>
<gene>
    <name evidence="1" type="ordered locus">MLP_07410</name>
</gene>
<dbReference type="KEGG" id="mph:MLP_07410"/>
<name>F5XL67_MICPN</name>
<dbReference type="HOGENOM" id="CLU_1904322_0_0_11"/>
<proteinExistence type="predicted"/>
<accession>F5XL67</accession>
<dbReference type="Proteomes" id="UP000007947">
    <property type="component" value="Chromosome"/>
</dbReference>
<dbReference type="STRING" id="1032480.MLP_07410"/>
<reference evidence="1 2" key="1">
    <citation type="submission" date="2011-05" db="EMBL/GenBank/DDBJ databases">
        <title>Whole genome sequence of Microlunatus phosphovorus NM-1.</title>
        <authorList>
            <person name="Hosoyama A."/>
            <person name="Sasaki K."/>
            <person name="Harada T."/>
            <person name="Igarashi R."/>
            <person name="Kawakoshi A."/>
            <person name="Sasagawa M."/>
            <person name="Fukada J."/>
            <person name="Nakamura S."/>
            <person name="Katano Y."/>
            <person name="Hanada S."/>
            <person name="Kamagata Y."/>
            <person name="Nakamura N."/>
            <person name="Yamazaki S."/>
            <person name="Fujita N."/>
        </authorList>
    </citation>
    <scope>NUCLEOTIDE SEQUENCE [LARGE SCALE GENOMIC DNA]</scope>
    <source>
        <strain evidence="2">ATCC 700054 / DSM 10555 / JCM 9379 / NBRC 101784 / NCIMB 13414 / VKM Ac-1990 / NM-1</strain>
    </source>
</reference>